<organism evidence="1 2">
    <name type="scientific">Hibiscus sabdariffa</name>
    <name type="common">roselle</name>
    <dbReference type="NCBI Taxonomy" id="183260"/>
    <lineage>
        <taxon>Eukaryota</taxon>
        <taxon>Viridiplantae</taxon>
        <taxon>Streptophyta</taxon>
        <taxon>Embryophyta</taxon>
        <taxon>Tracheophyta</taxon>
        <taxon>Spermatophyta</taxon>
        <taxon>Magnoliopsida</taxon>
        <taxon>eudicotyledons</taxon>
        <taxon>Gunneridae</taxon>
        <taxon>Pentapetalae</taxon>
        <taxon>rosids</taxon>
        <taxon>malvids</taxon>
        <taxon>Malvales</taxon>
        <taxon>Malvaceae</taxon>
        <taxon>Malvoideae</taxon>
        <taxon>Hibiscus</taxon>
    </lineage>
</organism>
<evidence type="ECO:0000313" key="1">
    <source>
        <dbReference type="EMBL" id="KAK8565388.1"/>
    </source>
</evidence>
<dbReference type="InterPro" id="IPR053151">
    <property type="entry name" value="RNase_H-like"/>
</dbReference>
<sequence length="103" mass="11311">MIMQQALTKEQSAAKSVARLPTGTFWWHPPCLSWIKLNTDGAVGFGSSKASYRGVICDHNAYDLGYRCLEVESDSLDAINLVKGLSTKQNCPTLALHIHESCN</sequence>
<proteinExistence type="predicted"/>
<comment type="caution">
    <text evidence="1">The sequence shown here is derived from an EMBL/GenBank/DDBJ whole genome shotgun (WGS) entry which is preliminary data.</text>
</comment>
<dbReference type="PANTHER" id="PTHR47723">
    <property type="entry name" value="OS05G0353850 PROTEIN"/>
    <property type="match status" value="1"/>
</dbReference>
<accession>A0ABR2ETP2</accession>
<dbReference type="PANTHER" id="PTHR47723:SF19">
    <property type="entry name" value="POLYNUCLEOTIDYL TRANSFERASE, RIBONUCLEASE H-LIKE SUPERFAMILY PROTEIN"/>
    <property type="match status" value="1"/>
</dbReference>
<gene>
    <name evidence="1" type="ORF">V6N12_058951</name>
</gene>
<dbReference type="EMBL" id="JBBPBM010000010">
    <property type="protein sequence ID" value="KAK8565388.1"/>
    <property type="molecule type" value="Genomic_DNA"/>
</dbReference>
<evidence type="ECO:0008006" key="3">
    <source>
        <dbReference type="Google" id="ProtNLM"/>
    </source>
</evidence>
<keyword evidence="2" id="KW-1185">Reference proteome</keyword>
<name>A0ABR2ETP2_9ROSI</name>
<reference evidence="1 2" key="1">
    <citation type="journal article" date="2024" name="G3 (Bethesda)">
        <title>Genome assembly of Hibiscus sabdariffa L. provides insights into metabolisms of medicinal natural products.</title>
        <authorList>
            <person name="Kim T."/>
        </authorList>
    </citation>
    <scope>NUCLEOTIDE SEQUENCE [LARGE SCALE GENOMIC DNA]</scope>
    <source>
        <strain evidence="1">TK-2024</strain>
        <tissue evidence="1">Old leaves</tissue>
    </source>
</reference>
<protein>
    <recommendedName>
        <fullName evidence="3">RNase H type-1 domain-containing protein</fullName>
    </recommendedName>
</protein>
<dbReference type="Proteomes" id="UP001472677">
    <property type="component" value="Unassembled WGS sequence"/>
</dbReference>
<evidence type="ECO:0000313" key="2">
    <source>
        <dbReference type="Proteomes" id="UP001472677"/>
    </source>
</evidence>